<keyword evidence="2" id="KW-1185">Reference proteome</keyword>
<evidence type="ECO:0000313" key="2">
    <source>
        <dbReference type="Proteomes" id="UP000708298"/>
    </source>
</evidence>
<dbReference type="EMBL" id="JAESVB010000009">
    <property type="protein sequence ID" value="MCB8876997.1"/>
    <property type="molecule type" value="Genomic_DNA"/>
</dbReference>
<proteinExistence type="predicted"/>
<gene>
    <name evidence="1" type="ORF">ASILVAE211_17520</name>
</gene>
<protein>
    <recommendedName>
        <fullName evidence="3">Anti-sigma factor</fullName>
    </recommendedName>
</protein>
<accession>A0A963YTW0</accession>
<comment type="caution">
    <text evidence="1">The sequence shown here is derived from an EMBL/GenBank/DDBJ whole genome shotgun (WGS) entry which is preliminary data.</text>
</comment>
<reference evidence="1" key="2">
    <citation type="submission" date="2021-01" db="EMBL/GenBank/DDBJ databases">
        <authorList>
            <person name="Mieszkin S."/>
            <person name="Pouder E."/>
            <person name="Alain K."/>
        </authorList>
    </citation>
    <scope>NUCLEOTIDE SEQUENCE</scope>
    <source>
        <strain evidence="1">HW T2.11</strain>
    </source>
</reference>
<sequence length="280" mass="29843">MSGTPTDMELVAYIDGELSQDDRVRVELAMAADEGVAVRLAALSGATFGIRKAFTPLLSEAPVDRMLASLGDIATKSEQTHARTAGKATTFGRRGLIAAGLALVVLGGVGDHLAFAPRPAPDATGSGHWRDIVASYVRLYTPETFANVSDDIALQTRQLQAVGNAMSLRLDPQAIAYAGLQFKQAQLLHYDRTPIAELNYLDPRYGPMSLCIMPSTAAPSAPEAETRRGLNVSYWNDGHRAFMVIGLQPPSYLAKVAQRFGTTLAAFPVGQDIGKGAKSL</sequence>
<evidence type="ECO:0000313" key="1">
    <source>
        <dbReference type="EMBL" id="MCB8876997.1"/>
    </source>
</evidence>
<evidence type="ECO:0008006" key="3">
    <source>
        <dbReference type="Google" id="ProtNLM"/>
    </source>
</evidence>
<dbReference type="Proteomes" id="UP000708298">
    <property type="component" value="Unassembled WGS sequence"/>
</dbReference>
<reference evidence="1" key="1">
    <citation type="journal article" date="2021" name="Microorganisms">
        <title>Acidisoma silvae sp. nov. and Acidisomacellulosilytica sp. nov., Two Acidophilic Bacteria Isolated from Decaying Wood, Hydrolyzing Cellulose and Producing Poly-3-hydroxybutyrate.</title>
        <authorList>
            <person name="Mieszkin S."/>
            <person name="Pouder E."/>
            <person name="Uroz S."/>
            <person name="Simon-Colin C."/>
            <person name="Alain K."/>
        </authorList>
    </citation>
    <scope>NUCLEOTIDE SEQUENCE</scope>
    <source>
        <strain evidence="1">HW T2.11</strain>
    </source>
</reference>
<organism evidence="1 2">
    <name type="scientific">Acidisoma silvae</name>
    <dbReference type="NCBI Taxonomy" id="2802396"/>
    <lineage>
        <taxon>Bacteria</taxon>
        <taxon>Pseudomonadati</taxon>
        <taxon>Pseudomonadota</taxon>
        <taxon>Alphaproteobacteria</taxon>
        <taxon>Acetobacterales</taxon>
        <taxon>Acidocellaceae</taxon>
        <taxon>Acidisoma</taxon>
    </lineage>
</organism>
<dbReference type="AlphaFoldDB" id="A0A963YTW0"/>
<dbReference type="RefSeq" id="WP_227322654.1">
    <property type="nucleotide sequence ID" value="NZ_JAESVB010000009.1"/>
</dbReference>
<name>A0A963YTW0_9PROT</name>